<evidence type="ECO:0000256" key="1">
    <source>
        <dbReference type="SAM" id="Phobius"/>
    </source>
</evidence>
<dbReference type="InterPro" id="IPR022048">
    <property type="entry name" value="Envelope_fusion-like"/>
</dbReference>
<protein>
    <submittedName>
        <fullName evidence="2">Fusion protein</fullName>
    </submittedName>
</protein>
<keyword evidence="1" id="KW-1133">Transmembrane helix</keyword>
<accession>A0A1B1MQZ0</accession>
<sequence>MALARSVVRMLLLFAVAANGSQPPRITDMIEVVPLPHTSGFYYQPINRMQFVEDVWHFLIEVDHSVIFQELDELYRDTILLLNNTRSPRFVSANCSTNAIIESEIDTYILKRILYLVKQHNTIDDKIKNNNQKDFTMEQQWELNTKDPLGRRRRRRKRGVLNFVGTVDKFLFGVMDNDDAKELHELAKTSNALNEQIKEVTDELINIAKFEEHKQCLERQRDDVCQYATAKMSLINEQLTQLDILYTNLDRAVDDALNNRINSLIMTPQRLYNEMTNVTMHVPTKMTWPVPLKKENMHDLINDKIVKTHVFKLERRKLVFILEVPLIDDQNYDVYQTIPIPLCDAINKCAVIVPDSRYLGVSTDKRNYVRLDDDTLRECKMTLKTLLCFKPNIVYVSSEAGMCDIKILLHYEVGQNECDVRVGKFDPEIFYRISDFNNWLYVLQRDTELTMDCANTPAAVDNIIHIAAGTGIVRGHNVTRKCNVGTKSKQLPLHQLKSSLFSYSAVALSTSFNLSNALGDLDKLQIKSMKNNADLDSIHMDGMTERLIDLRKRMYNNTVFHGAEVEGDAADGWFCWLVSFFNIKCTTAESVVACVVLALLALLLFRIYRFCCPGTCSALFSCCRFERLASRTRKTKSSVIRVNSQLQYLDRNSAADTHRKDRSFKEEEAMPMVMFKNNKNREPDLIFKNV</sequence>
<dbReference type="EMBL" id="KU377538">
    <property type="protein sequence ID" value="ANS71013.1"/>
    <property type="molecule type" value="Genomic_DNA"/>
</dbReference>
<keyword evidence="1" id="KW-0812">Transmembrane</keyword>
<evidence type="ECO:0000313" key="2">
    <source>
        <dbReference type="EMBL" id="ANS71013.1"/>
    </source>
</evidence>
<name>A0A1B1MQZ0_NPVLD</name>
<reference evidence="2" key="1">
    <citation type="journal article" date="2016" name="J. Invertebr. Pathol.">
        <title>An alphabaculovirus isolated from dead Lymantria dispar larvae shows high genetic similarity to baculovirus previously isolated from Lymantria monacha - An example of adaptation to a new host.</title>
        <authorList>
            <person name="Rabalski L."/>
            <person name="Krejmer-Rabalska M."/>
            <person name="Skrzecz I."/>
            <person name="Wasag B."/>
            <person name="Szewczyk B."/>
        </authorList>
    </citation>
    <scope>NUCLEOTIDE SEQUENCE</scope>
    <source>
        <strain evidence="2">BNP</strain>
    </source>
</reference>
<feature type="transmembrane region" description="Helical" evidence="1">
    <location>
        <begin position="590"/>
        <end position="608"/>
    </location>
</feature>
<dbReference type="Pfam" id="PF12259">
    <property type="entry name" value="Baculo_F"/>
    <property type="match status" value="1"/>
</dbReference>
<organismHost>
    <name type="scientific">Lepidoptera</name>
    <name type="common">moths &amp; butterflies</name>
    <dbReference type="NCBI Taxonomy" id="7088"/>
</organismHost>
<proteinExistence type="predicted"/>
<keyword evidence="1" id="KW-0472">Membrane</keyword>
<organism evidence="2">
    <name type="scientific">Lymantria dispar multicapsid nuclear polyhedrosis virus</name>
    <name type="common">LdMNPV</name>
    <dbReference type="NCBI Taxonomy" id="10449"/>
    <lineage>
        <taxon>Viruses</taxon>
        <taxon>Viruses incertae sedis</taxon>
        <taxon>Naldaviricetes</taxon>
        <taxon>Lefavirales</taxon>
        <taxon>Baculoviridae</taxon>
        <taxon>Alphabaculovirus</taxon>
        <taxon>Alphabaculovirus lydisparis</taxon>
    </lineage>
</organism>